<dbReference type="Proteomes" id="UP001301769">
    <property type="component" value="Unassembled WGS sequence"/>
</dbReference>
<sequence>MLLGPKFPQPIVSAIQNAQTPSEGNGVEIVLHSNIVSGKELKRALDDMFPNPQEYYVQLRRDRYRITLPNHNKDDIQRYVTK</sequence>
<proteinExistence type="predicted"/>
<gene>
    <name evidence="1" type="ORF">QBC37DRAFT_370984</name>
</gene>
<comment type="caution">
    <text evidence="1">The sequence shown here is derived from an EMBL/GenBank/DDBJ whole genome shotgun (WGS) entry which is preliminary data.</text>
</comment>
<evidence type="ECO:0000313" key="2">
    <source>
        <dbReference type="Proteomes" id="UP001301769"/>
    </source>
</evidence>
<accession>A0AAN6YBX9</accession>
<evidence type="ECO:0000313" key="1">
    <source>
        <dbReference type="EMBL" id="KAK4216483.1"/>
    </source>
</evidence>
<name>A0AAN6YBX9_9PEZI</name>
<dbReference type="EMBL" id="MU858068">
    <property type="protein sequence ID" value="KAK4216483.1"/>
    <property type="molecule type" value="Genomic_DNA"/>
</dbReference>
<organism evidence="1 2">
    <name type="scientific">Rhypophila decipiens</name>
    <dbReference type="NCBI Taxonomy" id="261697"/>
    <lineage>
        <taxon>Eukaryota</taxon>
        <taxon>Fungi</taxon>
        <taxon>Dikarya</taxon>
        <taxon>Ascomycota</taxon>
        <taxon>Pezizomycotina</taxon>
        <taxon>Sordariomycetes</taxon>
        <taxon>Sordariomycetidae</taxon>
        <taxon>Sordariales</taxon>
        <taxon>Naviculisporaceae</taxon>
        <taxon>Rhypophila</taxon>
    </lineage>
</organism>
<reference evidence="1" key="2">
    <citation type="submission" date="2023-05" db="EMBL/GenBank/DDBJ databases">
        <authorList>
            <consortium name="Lawrence Berkeley National Laboratory"/>
            <person name="Steindorff A."/>
            <person name="Hensen N."/>
            <person name="Bonometti L."/>
            <person name="Westerberg I."/>
            <person name="Brannstrom I.O."/>
            <person name="Guillou S."/>
            <person name="Cros-Aarteil S."/>
            <person name="Calhoun S."/>
            <person name="Haridas S."/>
            <person name="Kuo A."/>
            <person name="Mondo S."/>
            <person name="Pangilinan J."/>
            <person name="Riley R."/>
            <person name="Labutti K."/>
            <person name="Andreopoulos B."/>
            <person name="Lipzen A."/>
            <person name="Chen C."/>
            <person name="Yanf M."/>
            <person name="Daum C."/>
            <person name="Ng V."/>
            <person name="Clum A."/>
            <person name="Ohm R."/>
            <person name="Martin F."/>
            <person name="Silar P."/>
            <person name="Natvig D."/>
            <person name="Lalanne C."/>
            <person name="Gautier V."/>
            <person name="Ament-Velasquez S.L."/>
            <person name="Kruys A."/>
            <person name="Hutchinson M.I."/>
            <person name="Powell A.J."/>
            <person name="Barry K."/>
            <person name="Miller A.N."/>
            <person name="Grigoriev I.V."/>
            <person name="Debuchy R."/>
            <person name="Gladieux P."/>
            <person name="Thoren M.H."/>
            <person name="Johannesson H."/>
        </authorList>
    </citation>
    <scope>NUCLEOTIDE SEQUENCE</scope>
    <source>
        <strain evidence="1">PSN293</strain>
    </source>
</reference>
<reference evidence="1" key="1">
    <citation type="journal article" date="2023" name="Mol. Phylogenet. Evol.">
        <title>Genome-scale phylogeny and comparative genomics of the fungal order Sordariales.</title>
        <authorList>
            <person name="Hensen N."/>
            <person name="Bonometti L."/>
            <person name="Westerberg I."/>
            <person name="Brannstrom I.O."/>
            <person name="Guillou S."/>
            <person name="Cros-Aarteil S."/>
            <person name="Calhoun S."/>
            <person name="Haridas S."/>
            <person name="Kuo A."/>
            <person name="Mondo S."/>
            <person name="Pangilinan J."/>
            <person name="Riley R."/>
            <person name="LaButti K."/>
            <person name="Andreopoulos B."/>
            <person name="Lipzen A."/>
            <person name="Chen C."/>
            <person name="Yan M."/>
            <person name="Daum C."/>
            <person name="Ng V."/>
            <person name="Clum A."/>
            <person name="Steindorff A."/>
            <person name="Ohm R.A."/>
            <person name="Martin F."/>
            <person name="Silar P."/>
            <person name="Natvig D.O."/>
            <person name="Lalanne C."/>
            <person name="Gautier V."/>
            <person name="Ament-Velasquez S.L."/>
            <person name="Kruys A."/>
            <person name="Hutchinson M.I."/>
            <person name="Powell A.J."/>
            <person name="Barry K."/>
            <person name="Miller A.N."/>
            <person name="Grigoriev I.V."/>
            <person name="Debuchy R."/>
            <person name="Gladieux P."/>
            <person name="Hiltunen Thoren M."/>
            <person name="Johannesson H."/>
        </authorList>
    </citation>
    <scope>NUCLEOTIDE SEQUENCE</scope>
    <source>
        <strain evidence="1">PSN293</strain>
    </source>
</reference>
<keyword evidence="2" id="KW-1185">Reference proteome</keyword>
<protein>
    <submittedName>
        <fullName evidence="1">Uncharacterized protein</fullName>
    </submittedName>
</protein>
<dbReference type="AlphaFoldDB" id="A0AAN6YBX9"/>